<dbReference type="PANTHER" id="PTHR33048">
    <property type="entry name" value="PTH11-LIKE INTEGRAL MEMBRANE PROTEIN (AFU_ORTHOLOGUE AFUA_5G11245)"/>
    <property type="match status" value="1"/>
</dbReference>
<feature type="transmembrane region" description="Helical" evidence="7">
    <location>
        <begin position="166"/>
        <end position="190"/>
    </location>
</feature>
<feature type="region of interest" description="Disordered" evidence="6">
    <location>
        <begin position="356"/>
        <end position="377"/>
    </location>
</feature>
<evidence type="ECO:0000313" key="9">
    <source>
        <dbReference type="EMBL" id="KAL3422017.1"/>
    </source>
</evidence>
<evidence type="ECO:0000256" key="7">
    <source>
        <dbReference type="SAM" id="Phobius"/>
    </source>
</evidence>
<proteinExistence type="inferred from homology"/>
<evidence type="ECO:0000256" key="4">
    <source>
        <dbReference type="ARBA" id="ARBA00023136"/>
    </source>
</evidence>
<evidence type="ECO:0000313" key="10">
    <source>
        <dbReference type="Proteomes" id="UP001629113"/>
    </source>
</evidence>
<evidence type="ECO:0000259" key="8">
    <source>
        <dbReference type="Pfam" id="PF20684"/>
    </source>
</evidence>
<keyword evidence="10" id="KW-1185">Reference proteome</keyword>
<sequence length="377" mass="41478">MMVTSPLQEFGLFIVVFFPVVALASVVLRLYSRSQTRQLGTDDVCVVIAMVMSIGETYSTWMYMKTNFVGIHAKDIPEHDPVPGLKFNYAVQVLYNPILAIVKASVLLFLLRLTGQQKRIKYSIWALFILNFGLMIAVFVLVIFQCTPISRNWDFTVEGGHCIQQGAFYVSTAAITIFTDILVLIIPFWIVLGLKMARKTKIAVISVFFLGFLVTVVGIVRLVVITQAFFSPPQADGSYSISFTTSAIETNLAIITANAPALKPFVKKHFPKLFSSYSQGDPYSGPYAGGSGYAIRKSIRTQGAQSGLRSGHGGFALKDMKGRSEIRSTNRGDSEEEIMTFNGIVKTTNVSVRYMDGTSQNSGKDDLGMRTSVDSAV</sequence>
<comment type="similarity">
    <text evidence="5">Belongs to the SAT4 family.</text>
</comment>
<evidence type="ECO:0000256" key="1">
    <source>
        <dbReference type="ARBA" id="ARBA00004141"/>
    </source>
</evidence>
<feature type="transmembrane region" description="Helical" evidence="7">
    <location>
        <begin position="44"/>
        <end position="64"/>
    </location>
</feature>
<feature type="transmembrane region" description="Helical" evidence="7">
    <location>
        <begin position="12"/>
        <end position="32"/>
    </location>
</feature>
<dbReference type="EMBL" id="JBFCZG010000005">
    <property type="protein sequence ID" value="KAL3422017.1"/>
    <property type="molecule type" value="Genomic_DNA"/>
</dbReference>
<organism evidence="9 10">
    <name type="scientific">Phlyctema vagabunda</name>
    <dbReference type="NCBI Taxonomy" id="108571"/>
    <lineage>
        <taxon>Eukaryota</taxon>
        <taxon>Fungi</taxon>
        <taxon>Dikarya</taxon>
        <taxon>Ascomycota</taxon>
        <taxon>Pezizomycotina</taxon>
        <taxon>Leotiomycetes</taxon>
        <taxon>Helotiales</taxon>
        <taxon>Dermateaceae</taxon>
        <taxon>Phlyctema</taxon>
    </lineage>
</organism>
<keyword evidence="3 7" id="KW-1133">Transmembrane helix</keyword>
<dbReference type="Pfam" id="PF20684">
    <property type="entry name" value="Fung_rhodopsin"/>
    <property type="match status" value="1"/>
</dbReference>
<name>A0ABR4PFY8_9HELO</name>
<gene>
    <name evidence="9" type="ORF">PVAG01_06173</name>
</gene>
<evidence type="ECO:0000256" key="6">
    <source>
        <dbReference type="SAM" id="MobiDB-lite"/>
    </source>
</evidence>
<keyword evidence="4 7" id="KW-0472">Membrane</keyword>
<keyword evidence="2 7" id="KW-0812">Transmembrane</keyword>
<evidence type="ECO:0000256" key="5">
    <source>
        <dbReference type="ARBA" id="ARBA00038359"/>
    </source>
</evidence>
<dbReference type="InterPro" id="IPR049326">
    <property type="entry name" value="Rhodopsin_dom_fungi"/>
</dbReference>
<evidence type="ECO:0000256" key="3">
    <source>
        <dbReference type="ARBA" id="ARBA00022989"/>
    </source>
</evidence>
<feature type="transmembrane region" description="Helical" evidence="7">
    <location>
        <begin position="123"/>
        <end position="146"/>
    </location>
</feature>
<accession>A0ABR4PFY8</accession>
<protein>
    <recommendedName>
        <fullName evidence="8">Rhodopsin domain-containing protein</fullName>
    </recommendedName>
</protein>
<dbReference type="PANTHER" id="PTHR33048:SF108">
    <property type="entry name" value="INTEGRAL MEMBRANE PROTEIN"/>
    <property type="match status" value="1"/>
</dbReference>
<feature type="domain" description="Rhodopsin" evidence="8">
    <location>
        <begin position="28"/>
        <end position="267"/>
    </location>
</feature>
<dbReference type="Proteomes" id="UP001629113">
    <property type="component" value="Unassembled WGS sequence"/>
</dbReference>
<evidence type="ECO:0000256" key="2">
    <source>
        <dbReference type="ARBA" id="ARBA00022692"/>
    </source>
</evidence>
<dbReference type="InterPro" id="IPR052337">
    <property type="entry name" value="SAT4-like"/>
</dbReference>
<feature type="transmembrane region" description="Helical" evidence="7">
    <location>
        <begin position="202"/>
        <end position="224"/>
    </location>
</feature>
<reference evidence="9 10" key="1">
    <citation type="submission" date="2024-06" db="EMBL/GenBank/DDBJ databases">
        <title>Complete genome of Phlyctema vagabunda strain 19-DSS-EL-015.</title>
        <authorList>
            <person name="Fiorenzani C."/>
        </authorList>
    </citation>
    <scope>NUCLEOTIDE SEQUENCE [LARGE SCALE GENOMIC DNA]</scope>
    <source>
        <strain evidence="9 10">19-DSS-EL-015</strain>
    </source>
</reference>
<comment type="subcellular location">
    <subcellularLocation>
        <location evidence="1">Membrane</location>
        <topology evidence="1">Multi-pass membrane protein</topology>
    </subcellularLocation>
</comment>
<feature type="transmembrane region" description="Helical" evidence="7">
    <location>
        <begin position="93"/>
        <end position="111"/>
    </location>
</feature>
<comment type="caution">
    <text evidence="9">The sequence shown here is derived from an EMBL/GenBank/DDBJ whole genome shotgun (WGS) entry which is preliminary data.</text>
</comment>